<evidence type="ECO:0000256" key="2">
    <source>
        <dbReference type="ARBA" id="ARBA00010110"/>
    </source>
</evidence>
<dbReference type="GO" id="GO:0005886">
    <property type="term" value="C:plasma membrane"/>
    <property type="evidence" value="ECO:0007669"/>
    <property type="project" value="UniProtKB-SubCell"/>
</dbReference>
<feature type="transmembrane region" description="Helical" evidence="11">
    <location>
        <begin position="257"/>
        <end position="279"/>
    </location>
</feature>
<feature type="transmembrane region" description="Helical" evidence="11">
    <location>
        <begin position="223"/>
        <end position="245"/>
    </location>
</feature>
<keyword evidence="5 9" id="KW-0812">Transmembrane</keyword>
<keyword evidence="4 9" id="KW-1003">Cell membrane</keyword>
<dbReference type="PANTHER" id="PTHR43057:SF1">
    <property type="entry name" value="ARSENICAL-RESISTANCE PROTEIN 3"/>
    <property type="match status" value="1"/>
</dbReference>
<feature type="transmembrane region" description="Helical" evidence="11">
    <location>
        <begin position="155"/>
        <end position="177"/>
    </location>
</feature>
<keyword evidence="8 9" id="KW-0472">Membrane</keyword>
<proteinExistence type="inferred from homology"/>
<evidence type="ECO:0000256" key="1">
    <source>
        <dbReference type="ARBA" id="ARBA00004651"/>
    </source>
</evidence>
<dbReference type="InterPro" id="IPR004706">
    <property type="entry name" value="Arsenical-R_Acr3"/>
</dbReference>
<feature type="region of interest" description="Disordered" evidence="10">
    <location>
        <begin position="1"/>
        <end position="39"/>
    </location>
</feature>
<comment type="subcellular location">
    <subcellularLocation>
        <location evidence="1 9">Cell membrane</location>
        <topology evidence="1 9">Multi-pass membrane protein</topology>
    </subcellularLocation>
</comment>
<dbReference type="GO" id="GO:0015104">
    <property type="term" value="F:antimonite transmembrane transporter activity"/>
    <property type="evidence" value="ECO:0007669"/>
    <property type="project" value="TreeGrafter"/>
</dbReference>
<evidence type="ECO:0000256" key="4">
    <source>
        <dbReference type="ARBA" id="ARBA00022475"/>
    </source>
</evidence>
<keyword evidence="3 9" id="KW-0813">Transport</keyword>
<keyword evidence="7 9" id="KW-1133">Transmembrane helix</keyword>
<dbReference type="NCBIfam" id="TIGR00832">
    <property type="entry name" value="acr3"/>
    <property type="match status" value="1"/>
</dbReference>
<feature type="transmembrane region" description="Helical" evidence="11">
    <location>
        <begin position="86"/>
        <end position="105"/>
    </location>
</feature>
<dbReference type="Pfam" id="PF01758">
    <property type="entry name" value="SBF"/>
    <property type="match status" value="1"/>
</dbReference>
<dbReference type="Gene3D" id="1.20.1530.20">
    <property type="match status" value="1"/>
</dbReference>
<evidence type="ECO:0000256" key="3">
    <source>
        <dbReference type="ARBA" id="ARBA00022448"/>
    </source>
</evidence>
<dbReference type="PIRSF" id="PIRSF005508">
    <property type="entry name" value="Acr3"/>
    <property type="match status" value="1"/>
</dbReference>
<feature type="transmembrane region" description="Helical" evidence="11">
    <location>
        <begin position="126"/>
        <end position="149"/>
    </location>
</feature>
<evidence type="ECO:0000256" key="7">
    <source>
        <dbReference type="ARBA" id="ARBA00022989"/>
    </source>
</evidence>
<reference evidence="12 13" key="1">
    <citation type="submission" date="2019-04" db="EMBL/GenBank/DDBJ databases">
        <title>Friends and foes A comparative genomics study of 23 Aspergillus species from section Flavi.</title>
        <authorList>
            <consortium name="DOE Joint Genome Institute"/>
            <person name="Kjaerbolling I."/>
            <person name="Vesth T."/>
            <person name="Frisvad J.C."/>
            <person name="Nybo J.L."/>
            <person name="Theobald S."/>
            <person name="Kildgaard S."/>
            <person name="Isbrandt T."/>
            <person name="Kuo A."/>
            <person name="Sato A."/>
            <person name="Lyhne E.K."/>
            <person name="Kogle M.E."/>
            <person name="Wiebenga A."/>
            <person name="Kun R.S."/>
            <person name="Lubbers R.J."/>
            <person name="Makela M.R."/>
            <person name="Barry K."/>
            <person name="Chovatia M."/>
            <person name="Clum A."/>
            <person name="Daum C."/>
            <person name="Haridas S."/>
            <person name="He G."/>
            <person name="LaButti K."/>
            <person name="Lipzen A."/>
            <person name="Mondo S."/>
            <person name="Riley R."/>
            <person name="Salamov A."/>
            <person name="Simmons B.A."/>
            <person name="Magnuson J.K."/>
            <person name="Henrissat B."/>
            <person name="Mortensen U.H."/>
            <person name="Larsen T.O."/>
            <person name="Devries R.P."/>
            <person name="Grigoriev I.V."/>
            <person name="Machida M."/>
            <person name="Baker S.E."/>
            <person name="Andersen M.R."/>
        </authorList>
    </citation>
    <scope>NUCLEOTIDE SEQUENCE [LARGE SCALE GENOMIC DNA]</scope>
    <source>
        <strain evidence="12 13">CBS 151.66</strain>
    </source>
</reference>
<evidence type="ECO:0000256" key="10">
    <source>
        <dbReference type="SAM" id="MobiDB-lite"/>
    </source>
</evidence>
<feature type="compositionally biased region" description="Polar residues" evidence="10">
    <location>
        <begin position="1"/>
        <end position="17"/>
    </location>
</feature>
<comment type="similarity">
    <text evidence="2 9">Belongs to the arsenical resistance-3 (ACR3) (TC 2.A.59) family.</text>
</comment>
<dbReference type="InterPro" id="IPR038770">
    <property type="entry name" value="Na+/solute_symporter_sf"/>
</dbReference>
<keyword evidence="6" id="KW-0059">Arsenical resistance</keyword>
<evidence type="ECO:0000256" key="6">
    <source>
        <dbReference type="ARBA" id="ARBA00022849"/>
    </source>
</evidence>
<organism evidence="12 13">
    <name type="scientific">Aspergillus leporis</name>
    <dbReference type="NCBI Taxonomy" id="41062"/>
    <lineage>
        <taxon>Eukaryota</taxon>
        <taxon>Fungi</taxon>
        <taxon>Dikarya</taxon>
        <taxon>Ascomycota</taxon>
        <taxon>Pezizomycotina</taxon>
        <taxon>Eurotiomycetes</taxon>
        <taxon>Eurotiomycetidae</taxon>
        <taxon>Eurotiales</taxon>
        <taxon>Aspergillaceae</taxon>
        <taxon>Aspergillus</taxon>
        <taxon>Aspergillus subgen. Circumdati</taxon>
    </lineage>
</organism>
<accession>A0A5N5X0W6</accession>
<dbReference type="PANTHER" id="PTHR43057">
    <property type="entry name" value="ARSENITE EFFLUX TRANSPORTER"/>
    <property type="match status" value="1"/>
</dbReference>
<dbReference type="GO" id="GO:0015105">
    <property type="term" value="F:arsenite transmembrane transporter activity"/>
    <property type="evidence" value="ECO:0007669"/>
    <property type="project" value="TreeGrafter"/>
</dbReference>
<feature type="transmembrane region" description="Helical" evidence="11">
    <location>
        <begin position="299"/>
        <end position="317"/>
    </location>
</feature>
<protein>
    <submittedName>
        <fullName evidence="12">Sodium bile acid symporter family-domain-containing protein</fullName>
    </submittedName>
</protein>
<dbReference type="FunFam" id="1.20.1530.20:FF:000009">
    <property type="entry name" value="Arsenite transporter, ACR3 family"/>
    <property type="match status" value="1"/>
</dbReference>
<evidence type="ECO:0000313" key="13">
    <source>
        <dbReference type="Proteomes" id="UP000326565"/>
    </source>
</evidence>
<dbReference type="Proteomes" id="UP000326565">
    <property type="component" value="Unassembled WGS sequence"/>
</dbReference>
<evidence type="ECO:0000256" key="9">
    <source>
        <dbReference type="PIRNR" id="PIRNR005508"/>
    </source>
</evidence>
<evidence type="ECO:0000256" key="8">
    <source>
        <dbReference type="ARBA" id="ARBA00023136"/>
    </source>
</evidence>
<dbReference type="GO" id="GO:0015297">
    <property type="term" value="F:antiporter activity"/>
    <property type="evidence" value="ECO:0007669"/>
    <property type="project" value="UniProtKB-UniRule"/>
</dbReference>
<sequence>MASSEAHTRLKSPSNLTDKGPEPTNDVEKQETSESLTRPQDKQSAFKNLGILDRFLALWIFLAMAIGIILGNFVPSTGPALQKGKFVGVSVPIAVGLLVMMYPILCKVRYESLHHVFRARGIWIQIGFSVVVNWIIAPFFMLALAWAFLPDEPELRQGLILVGLARCIAMVLIWTGLAGGDNEYCAILVAINSLLQMILFAPMGVFFIQVISGDSITFEYDTAAKSVAVFLGIPLGAAILTRFILLWTTSARWYDKVFLKWISPWSLIGLLFTILVLFASQGRQVVHQIVSVVRVAAPLIVYFAVIFFATLFIAYRMGFGYKLAATQSFTAASNNFELAIAVAVATFGENSNQALAATVGPLIEVPVLLGLVYAVRLVASRLGWED</sequence>
<dbReference type="OrthoDB" id="187348at2759"/>
<evidence type="ECO:0000256" key="11">
    <source>
        <dbReference type="SAM" id="Phobius"/>
    </source>
</evidence>
<evidence type="ECO:0000313" key="12">
    <source>
        <dbReference type="EMBL" id="KAB8073667.1"/>
    </source>
</evidence>
<dbReference type="EMBL" id="ML732222">
    <property type="protein sequence ID" value="KAB8073667.1"/>
    <property type="molecule type" value="Genomic_DNA"/>
</dbReference>
<gene>
    <name evidence="12" type="ORF">BDV29DRAFT_201688</name>
</gene>
<keyword evidence="13" id="KW-1185">Reference proteome</keyword>
<dbReference type="AlphaFoldDB" id="A0A5N5X0W6"/>
<name>A0A5N5X0W6_9EURO</name>
<feature type="transmembrane region" description="Helical" evidence="11">
    <location>
        <begin position="55"/>
        <end position="74"/>
    </location>
</feature>
<dbReference type="InterPro" id="IPR002657">
    <property type="entry name" value="BilAc:Na_symport/Acr3"/>
</dbReference>
<dbReference type="GO" id="GO:0046685">
    <property type="term" value="P:response to arsenic-containing substance"/>
    <property type="evidence" value="ECO:0007669"/>
    <property type="project" value="UniProtKB-KW"/>
</dbReference>
<feature type="transmembrane region" description="Helical" evidence="11">
    <location>
        <begin position="184"/>
        <end position="211"/>
    </location>
</feature>
<evidence type="ECO:0000256" key="5">
    <source>
        <dbReference type="ARBA" id="ARBA00022692"/>
    </source>
</evidence>